<organism evidence="2">
    <name type="scientific">Sulfurovum sp. enrichment culture clone C5</name>
    <dbReference type="NCBI Taxonomy" id="497650"/>
    <lineage>
        <taxon>Bacteria</taxon>
        <taxon>Pseudomonadati</taxon>
        <taxon>Campylobacterota</taxon>
        <taxon>Epsilonproteobacteria</taxon>
        <taxon>Campylobacterales</taxon>
        <taxon>Sulfurovaceae</taxon>
        <taxon>Sulfurovum</taxon>
        <taxon>environmental samples</taxon>
    </lineage>
</organism>
<dbReference type="AlphaFoldDB" id="A0A0S4XQH9"/>
<evidence type="ECO:0000313" key="2">
    <source>
        <dbReference type="EMBL" id="CUV66345.1"/>
    </source>
</evidence>
<evidence type="ECO:0000259" key="1">
    <source>
        <dbReference type="Pfam" id="PF04230"/>
    </source>
</evidence>
<reference evidence="2" key="1">
    <citation type="submission" date="2015-11" db="EMBL/GenBank/DDBJ databases">
        <authorList>
            <person name="Zhang Y."/>
            <person name="Guo Z."/>
        </authorList>
    </citation>
    <scope>NUCLEOTIDE SEQUENCE</scope>
    <source>
        <strain evidence="2">BN30871</strain>
    </source>
</reference>
<name>A0A0S4XQH9_9BACT</name>
<accession>A0A0S4XQH9</accession>
<sequence length="289" mass="33524">MKKNKNTVLKKIKIFLYRKVFSIIDILFKNKNDSLKLFWFKNTQNFGDSLNPILVNMLTGKKVEWVKSYSPKEHYITIGSILETATKDTIVWGSGFISEHKHCFEKPKKVCAVRGPKSREILINDDIECPKVYGDPALLLPKIYSPSINKKYKLGIIAHFIDKDNEWLKNLKQNHEITIIDIQNPDIFTFIDEVLSCEKIASSSLHGIIVADAYNIPSLWVEFSDKVIGNGFKFLDYFLSVKRKDTKPLIINKKTSIKDINKHFYNYKIDIDLDKLLDAAPFKIKKEYK</sequence>
<gene>
    <name evidence="2" type="ORF">BN3087_790002</name>
</gene>
<protein>
    <submittedName>
        <fullName evidence="2">ExoV-like protein</fullName>
    </submittedName>
</protein>
<dbReference type="EMBL" id="FAXN01000083">
    <property type="protein sequence ID" value="CUV66345.1"/>
    <property type="molecule type" value="Genomic_DNA"/>
</dbReference>
<feature type="domain" description="Polysaccharide pyruvyl transferase" evidence="1">
    <location>
        <begin position="74"/>
        <end position="222"/>
    </location>
</feature>
<proteinExistence type="predicted"/>
<dbReference type="InterPro" id="IPR007345">
    <property type="entry name" value="Polysacch_pyruvyl_Trfase"/>
</dbReference>
<dbReference type="Pfam" id="PF04230">
    <property type="entry name" value="PS_pyruv_trans"/>
    <property type="match status" value="1"/>
</dbReference>